<keyword evidence="2" id="KW-1185">Reference proteome</keyword>
<evidence type="ECO:0000313" key="1">
    <source>
        <dbReference type="EMBL" id="PON73839.1"/>
    </source>
</evidence>
<reference evidence="2" key="1">
    <citation type="submission" date="2016-06" db="EMBL/GenBank/DDBJ databases">
        <title>Parallel loss of symbiosis genes in relatives of nitrogen-fixing non-legume Parasponia.</title>
        <authorList>
            <person name="Van Velzen R."/>
            <person name="Holmer R."/>
            <person name="Bu F."/>
            <person name="Rutten L."/>
            <person name="Van Zeijl A."/>
            <person name="Liu W."/>
            <person name="Santuari L."/>
            <person name="Cao Q."/>
            <person name="Sharma T."/>
            <person name="Shen D."/>
            <person name="Roswanjaya Y."/>
            <person name="Wardhani T."/>
            <person name="Kalhor M.S."/>
            <person name="Jansen J."/>
            <person name="Van den Hoogen J."/>
            <person name="Gungor B."/>
            <person name="Hartog M."/>
            <person name="Hontelez J."/>
            <person name="Verver J."/>
            <person name="Yang W.-C."/>
            <person name="Schijlen E."/>
            <person name="Repin R."/>
            <person name="Schilthuizen M."/>
            <person name="Schranz E."/>
            <person name="Heidstra R."/>
            <person name="Miyata K."/>
            <person name="Fedorova E."/>
            <person name="Kohlen W."/>
            <person name="Bisseling T."/>
            <person name="Smit S."/>
            <person name="Geurts R."/>
        </authorList>
    </citation>
    <scope>NUCLEOTIDE SEQUENCE [LARGE SCALE GENOMIC DNA]</scope>
    <source>
        <strain evidence="2">cv. WU1-14</strain>
    </source>
</reference>
<accession>A0A2P5DKM4</accession>
<comment type="caution">
    <text evidence="1">The sequence shown here is derived from an EMBL/GenBank/DDBJ whole genome shotgun (WGS) entry which is preliminary data.</text>
</comment>
<name>A0A2P5DKM4_PARAD</name>
<dbReference type="OrthoDB" id="10391254at2759"/>
<dbReference type="AlphaFoldDB" id="A0A2P5DKM4"/>
<organism evidence="1 2">
    <name type="scientific">Parasponia andersonii</name>
    <name type="common">Sponia andersonii</name>
    <dbReference type="NCBI Taxonomy" id="3476"/>
    <lineage>
        <taxon>Eukaryota</taxon>
        <taxon>Viridiplantae</taxon>
        <taxon>Streptophyta</taxon>
        <taxon>Embryophyta</taxon>
        <taxon>Tracheophyta</taxon>
        <taxon>Spermatophyta</taxon>
        <taxon>Magnoliopsida</taxon>
        <taxon>eudicotyledons</taxon>
        <taxon>Gunneridae</taxon>
        <taxon>Pentapetalae</taxon>
        <taxon>rosids</taxon>
        <taxon>fabids</taxon>
        <taxon>Rosales</taxon>
        <taxon>Cannabaceae</taxon>
        <taxon>Parasponia</taxon>
    </lineage>
</organism>
<dbReference type="EMBL" id="JXTB01000031">
    <property type="protein sequence ID" value="PON73839.1"/>
    <property type="molecule type" value="Genomic_DNA"/>
</dbReference>
<evidence type="ECO:0000313" key="2">
    <source>
        <dbReference type="Proteomes" id="UP000237105"/>
    </source>
</evidence>
<dbReference type="Proteomes" id="UP000237105">
    <property type="component" value="Unassembled WGS sequence"/>
</dbReference>
<proteinExistence type="predicted"/>
<sequence>MELTSQNKHFLNGMEAALEPGSLLLFMSPEKHFQWSPSSFWVLRK</sequence>
<protein>
    <submittedName>
        <fullName evidence="1">Uncharacterized protein</fullName>
    </submittedName>
</protein>
<gene>
    <name evidence="1" type="ORF">PanWU01x14_053890</name>
</gene>